<evidence type="ECO:0000256" key="2">
    <source>
        <dbReference type="ARBA" id="ARBA00025626"/>
    </source>
</evidence>
<dbReference type="PANTHER" id="PTHR37459">
    <property type="match status" value="1"/>
</dbReference>
<evidence type="ECO:0000313" key="4">
    <source>
        <dbReference type="EMBL" id="AMN31030.1"/>
    </source>
</evidence>
<dbReference type="PATRIC" id="fig|1502.177.peg.3322"/>
<feature type="compositionally biased region" description="Basic and acidic residues" evidence="3">
    <location>
        <begin position="165"/>
        <end position="177"/>
    </location>
</feature>
<dbReference type="PANTHER" id="PTHR37459:SF1">
    <property type="entry name" value="CRISPR-ASSOCIATED PROTEIN CAS7_CST2_DEVR"/>
    <property type="match status" value="1"/>
</dbReference>
<gene>
    <name evidence="4" type="ORF">JFP838_pA0114</name>
</gene>
<dbReference type="NCBIfam" id="TIGR01875">
    <property type="entry name" value="cas_MJ0381"/>
    <property type="match status" value="1"/>
</dbReference>
<evidence type="ECO:0000256" key="1">
    <source>
        <dbReference type="ARBA" id="ARBA00023118"/>
    </source>
</evidence>
<keyword evidence="4" id="KW-0614">Plasmid</keyword>
<dbReference type="InterPro" id="IPR052681">
    <property type="entry name" value="CRISPR-Cas7/Cst2/DevR"/>
</dbReference>
<geneLocation type="plasmid" evidence="4 5">
    <name>pJFP838A</name>
</geneLocation>
<protein>
    <submittedName>
        <fullName evidence="4">Putative CRISPR-associated autoregulator DevR</fullName>
    </submittedName>
</protein>
<dbReference type="RefSeq" id="WP_061429638.1">
    <property type="nucleotide sequence ID" value="NZ_CP013615.1"/>
</dbReference>
<feature type="compositionally biased region" description="Polar residues" evidence="3">
    <location>
        <begin position="180"/>
        <end position="189"/>
    </location>
</feature>
<evidence type="ECO:0000313" key="5">
    <source>
        <dbReference type="Proteomes" id="UP000070260"/>
    </source>
</evidence>
<organism evidence="4 5">
    <name type="scientific">Clostridium perfringens</name>
    <dbReference type="NCBI Taxonomy" id="1502"/>
    <lineage>
        <taxon>Bacteria</taxon>
        <taxon>Bacillati</taxon>
        <taxon>Bacillota</taxon>
        <taxon>Clostridia</taxon>
        <taxon>Eubacteriales</taxon>
        <taxon>Clostridiaceae</taxon>
        <taxon>Clostridium</taxon>
    </lineage>
</organism>
<dbReference type="EMBL" id="CP013615">
    <property type="protein sequence ID" value="AMN31030.1"/>
    <property type="molecule type" value="Genomic_DNA"/>
</dbReference>
<dbReference type="AlphaFoldDB" id="A0A140GR71"/>
<feature type="region of interest" description="Disordered" evidence="3">
    <location>
        <begin position="161"/>
        <end position="189"/>
    </location>
</feature>
<sequence length="336" mass="38481">MSNIPVKIDLTNLEKDDYMWKVQFAINIKLAGECLNNEDTIGNVTKGRVIRLSDNEVRNAISGNMINHVFVRNLRGYSNKDELCSTCRIFSPMKNGKLFIEDDKSLSKTGNRVKACIIDDVCGLMNAGKDKDGNSHNEKRNKVVNWSWGIAREGVSDSALYNRVDPTEKNNKKKEDDTTSDANTNSKQNTQMIFHRPIRSSEYSIMCQMDFARISFDDEKLKYVVNDVDFIKERIKKVIMAFRDTILDIRGALCSTNMPHLLSVDGVLTQKLSAQELISKYSPMNEDYKEVHNELSNCIEFNTPVEFSKVVDLLLDDEYLNTIIERNIKYIEKAFN</sequence>
<dbReference type="GO" id="GO:0051607">
    <property type="term" value="P:defense response to virus"/>
    <property type="evidence" value="ECO:0007669"/>
    <property type="project" value="UniProtKB-KW"/>
</dbReference>
<comment type="function">
    <text evidence="2">CRISPR (clustered regularly interspaced short palindromic repeat) is an adaptive immune system that provides protection against mobile genetic elements (viruses, transposable elements and conjugative plasmids). CRISPR clusters contain spacers, sequences complementary to antecedent mobile elements, and target invading nucleic acids. CRISPR clusters are transcribed and processed into CRISPR RNA (crRNA).</text>
</comment>
<dbReference type="Proteomes" id="UP000070260">
    <property type="component" value="Plasmid pJFP838A"/>
</dbReference>
<name>A0A140GR71_CLOPF</name>
<accession>A0A140GR71</accession>
<reference evidence="4 5" key="1">
    <citation type="journal article" date="2016" name="PLoS ONE">
        <title>Plasmid Characterization and Chromosome Analysis of Two netF+ Clostridium perfringens Isolates Associated with Foal and Canine Necrotizing Enteritis.</title>
        <authorList>
            <person name="Mehdizadeh Gohari I."/>
            <person name="Kropinski A.M."/>
            <person name="Weese S.J."/>
            <person name="Parreira V.R."/>
            <person name="Whitehead A.E."/>
            <person name="Boerlin P."/>
            <person name="Prescott J.F."/>
        </authorList>
    </citation>
    <scope>NUCLEOTIDE SEQUENCE [LARGE SCALE GENOMIC DNA]</scope>
    <source>
        <strain evidence="4 5">JP838</strain>
        <plasmid evidence="5">Plasmid pJFP838A</plasmid>
    </source>
</reference>
<keyword evidence="1" id="KW-0051">Antiviral defense</keyword>
<dbReference type="InterPro" id="IPR010154">
    <property type="entry name" value="CRISPR-assoc_Cas7/Cst2/DevR"/>
</dbReference>
<dbReference type="Pfam" id="PF01905">
    <property type="entry name" value="DevR"/>
    <property type="match status" value="1"/>
</dbReference>
<evidence type="ECO:0000256" key="3">
    <source>
        <dbReference type="SAM" id="MobiDB-lite"/>
    </source>
</evidence>
<proteinExistence type="predicted"/>